<reference evidence="4 5" key="1">
    <citation type="submission" date="2020-08" db="EMBL/GenBank/DDBJ databases">
        <authorList>
            <person name="Ramaprasad A."/>
        </authorList>
    </citation>
    <scope>NUCLEOTIDE SEQUENCE [LARGE SCALE GENOMIC DNA]</scope>
</reference>
<dbReference type="Pfam" id="PF09592">
    <property type="entry name" value="DUF2031"/>
    <property type="match status" value="1"/>
</dbReference>
<keyword evidence="5" id="KW-1185">Reference proteome</keyword>
<protein>
    <submittedName>
        <fullName evidence="4">Fam-b protein</fullName>
    </submittedName>
</protein>
<dbReference type="VEuPathDB" id="PlasmoDB:PVPCR_0602890"/>
<evidence type="ECO:0000256" key="2">
    <source>
        <dbReference type="SAM" id="Phobius"/>
    </source>
</evidence>
<evidence type="ECO:0000313" key="5">
    <source>
        <dbReference type="Proteomes" id="UP000515268"/>
    </source>
</evidence>
<organism evidence="4 5">
    <name type="scientific">Plasmodium vinckei petteri</name>
    <dbReference type="NCBI Taxonomy" id="138298"/>
    <lineage>
        <taxon>Eukaryota</taxon>
        <taxon>Sar</taxon>
        <taxon>Alveolata</taxon>
        <taxon>Apicomplexa</taxon>
        <taxon>Aconoidasida</taxon>
        <taxon>Haemosporida</taxon>
        <taxon>Plasmodiidae</taxon>
        <taxon>Plasmodium</taxon>
        <taxon>Plasmodium (Vinckeia)</taxon>
    </lineage>
</organism>
<sequence length="235" mass="27867">MIISILNFVLFSIIICSYEYAQNELYFINEASKYLERNIINFRNNRVLADADNLFDLNNFYESTFSFANKFSDYIDDDEEITNLRNAIDSHIKNYKERNTLPNLNVDEKTKKLIHELQKELEEVKTELDNIRNDKIPIQPIQEKGITKKDDNFKETYIKYIISEKRRKEVNNTKNLEKEEMKLFMQLLLLVVGILMIAGLGPIKLLLLLAPLGFLMCKTWDKISIYRCKLKFPYR</sequence>
<feature type="signal peptide" evidence="3">
    <location>
        <begin position="1"/>
        <end position="21"/>
    </location>
</feature>
<keyword evidence="2" id="KW-0472">Membrane</keyword>
<keyword evidence="2" id="KW-0812">Transmembrane</keyword>
<proteinExistence type="predicted"/>
<keyword evidence="3" id="KW-0732">Signal</keyword>
<gene>
    <name evidence="4" type="ORF">PVPCR_0602890</name>
</gene>
<evidence type="ECO:0000313" key="4">
    <source>
        <dbReference type="EMBL" id="CAD2100643.1"/>
    </source>
</evidence>
<dbReference type="EMBL" id="LR865411">
    <property type="protein sequence ID" value="CAD2100643.1"/>
    <property type="molecule type" value="Genomic_DNA"/>
</dbReference>
<feature type="chain" id="PRO_5028064915" evidence="3">
    <location>
        <begin position="22"/>
        <end position="235"/>
    </location>
</feature>
<feature type="coiled-coil region" evidence="1">
    <location>
        <begin position="107"/>
        <end position="134"/>
    </location>
</feature>
<evidence type="ECO:0000256" key="3">
    <source>
        <dbReference type="SAM" id="SignalP"/>
    </source>
</evidence>
<name>A0A6V7SNI7_PLAVN</name>
<keyword evidence="1" id="KW-0175">Coiled coil</keyword>
<dbReference type="OrthoDB" id="372897at2759"/>
<accession>A0A6V7SNI7</accession>
<keyword evidence="2" id="KW-1133">Transmembrane helix</keyword>
<evidence type="ECO:0000256" key="1">
    <source>
        <dbReference type="SAM" id="Coils"/>
    </source>
</evidence>
<dbReference type="Proteomes" id="UP000515268">
    <property type="component" value="Chromosome PVPCR_06"/>
</dbReference>
<dbReference type="AlphaFoldDB" id="A0A6V7SNI7"/>
<dbReference type="NCBIfam" id="TIGR01597">
    <property type="entry name" value="PYST-B"/>
    <property type="match status" value="1"/>
</dbReference>
<feature type="transmembrane region" description="Helical" evidence="2">
    <location>
        <begin position="184"/>
        <end position="217"/>
    </location>
</feature>
<dbReference type="InterPro" id="IPR006484">
    <property type="entry name" value="PYST_B"/>
</dbReference>